<comment type="caution">
    <text evidence="1">The sequence shown here is derived from an EMBL/GenBank/DDBJ whole genome shotgun (WGS) entry which is preliminary data.</text>
</comment>
<gene>
    <name evidence="1" type="ORF">BV22DRAFT_1123925</name>
</gene>
<reference evidence="1" key="1">
    <citation type="journal article" date="2021" name="New Phytol.">
        <title>Evolutionary innovations through gain and loss of genes in the ectomycorrhizal Boletales.</title>
        <authorList>
            <person name="Wu G."/>
            <person name="Miyauchi S."/>
            <person name="Morin E."/>
            <person name="Kuo A."/>
            <person name="Drula E."/>
            <person name="Varga T."/>
            <person name="Kohler A."/>
            <person name="Feng B."/>
            <person name="Cao Y."/>
            <person name="Lipzen A."/>
            <person name="Daum C."/>
            <person name="Hundley H."/>
            <person name="Pangilinan J."/>
            <person name="Johnson J."/>
            <person name="Barry K."/>
            <person name="LaButti K."/>
            <person name="Ng V."/>
            <person name="Ahrendt S."/>
            <person name="Min B."/>
            <person name="Choi I.G."/>
            <person name="Park H."/>
            <person name="Plett J.M."/>
            <person name="Magnuson J."/>
            <person name="Spatafora J.W."/>
            <person name="Nagy L.G."/>
            <person name="Henrissat B."/>
            <person name="Grigoriev I.V."/>
            <person name="Yang Z.L."/>
            <person name="Xu J."/>
            <person name="Martin F.M."/>
        </authorList>
    </citation>
    <scope>NUCLEOTIDE SEQUENCE</scope>
    <source>
        <strain evidence="1">KUC20120723A-06</strain>
    </source>
</reference>
<evidence type="ECO:0000313" key="1">
    <source>
        <dbReference type="EMBL" id="KAH7917862.1"/>
    </source>
</evidence>
<proteinExistence type="predicted"/>
<dbReference type="Proteomes" id="UP000790709">
    <property type="component" value="Unassembled WGS sequence"/>
</dbReference>
<name>A0ACB8AX49_9AGAM</name>
<keyword evidence="2" id="KW-1185">Reference proteome</keyword>
<protein>
    <submittedName>
        <fullName evidence="1">Uncharacterized protein</fullName>
    </submittedName>
</protein>
<evidence type="ECO:0000313" key="2">
    <source>
        <dbReference type="Proteomes" id="UP000790709"/>
    </source>
</evidence>
<organism evidence="1 2">
    <name type="scientific">Leucogyrophana mollusca</name>
    <dbReference type="NCBI Taxonomy" id="85980"/>
    <lineage>
        <taxon>Eukaryota</taxon>
        <taxon>Fungi</taxon>
        <taxon>Dikarya</taxon>
        <taxon>Basidiomycota</taxon>
        <taxon>Agaricomycotina</taxon>
        <taxon>Agaricomycetes</taxon>
        <taxon>Agaricomycetidae</taxon>
        <taxon>Boletales</taxon>
        <taxon>Boletales incertae sedis</taxon>
        <taxon>Leucogyrophana</taxon>
    </lineage>
</organism>
<sequence>MAQRLQTSNKNHSIVLSPHWIPGKKRHHRGGVSAPYQFEAEYWLRTRFEIVKSLRMKSTEVTVGKLTHSIVQIRGEVLANVGDRESNTDNEESYKDNRRRHQAVCAKAYPL</sequence>
<dbReference type="EMBL" id="MU266916">
    <property type="protein sequence ID" value="KAH7917862.1"/>
    <property type="molecule type" value="Genomic_DNA"/>
</dbReference>
<accession>A0ACB8AX49</accession>